<feature type="transmembrane region" description="Helical" evidence="2">
    <location>
        <begin position="232"/>
        <end position="250"/>
    </location>
</feature>
<feature type="transmembrane region" description="Helical" evidence="2">
    <location>
        <begin position="25"/>
        <end position="46"/>
    </location>
</feature>
<evidence type="ECO:0000256" key="2">
    <source>
        <dbReference type="SAM" id="Phobius"/>
    </source>
</evidence>
<proteinExistence type="predicted"/>
<keyword evidence="2" id="KW-1133">Transmembrane helix</keyword>
<feature type="transmembrane region" description="Helical" evidence="2">
    <location>
        <begin position="145"/>
        <end position="165"/>
    </location>
</feature>
<gene>
    <name evidence="3" type="ORF">H103_01845</name>
</gene>
<accession>A0A022WBW7</accession>
<feature type="transmembrane region" description="Helical" evidence="2">
    <location>
        <begin position="262"/>
        <end position="283"/>
    </location>
</feature>
<feature type="transmembrane region" description="Helical" evidence="2">
    <location>
        <begin position="191"/>
        <end position="212"/>
    </location>
</feature>
<feature type="region of interest" description="Disordered" evidence="1">
    <location>
        <begin position="514"/>
        <end position="557"/>
    </location>
</feature>
<dbReference type="Proteomes" id="UP000023758">
    <property type="component" value="Unassembled WGS sequence"/>
</dbReference>
<protein>
    <submittedName>
        <fullName evidence="3">Uncharacterized protein</fullName>
    </submittedName>
</protein>
<feature type="region of interest" description="Disordered" evidence="1">
    <location>
        <begin position="471"/>
        <end position="490"/>
    </location>
</feature>
<keyword evidence="2" id="KW-0812">Transmembrane</keyword>
<sequence>MNNSTQTMDSEYNISNVEDLERRMFIVATSSFGLIASFVISAVILFDNWKILRKTRSFQRNPFRILFHIPNPYVVPYSLSITSIIQETAFITSQSSSYRPINGDSCKASSQVVWTTSWINAYMLFALCLTFILRGVIPSKNFPKGIWLALSCGGAILLLLILTWIPSAAKPNLSSRCSAEPSQWVKGWADVATGLTVLLVAVYFATISVLMFRLRKSRRLSRDRRTVMKHGIFHLVLGSILYISPLPFYVSALRHHPSQASGLVSSIAIHIFGFANSALFLILRGPRDGPSTSPDGHIWDKRSTWSSFGGADSGIVEVYRPERIEKEMDIIQLRNSMPKETPDSSAKSGLGVAGISKPNIGEFPPRKEVKTSSVGPLPHIRSASETRRSVMKETLVSGNASYHSNDMVPKMHCPDVATPQTPRLAFNSPVYHFSKFSPAVAPAELYPPSYGIYPMNPRLNVSTPTLVGPNSSQKLLNMPSTPTLNRSGSLRRSLDSALLKPLYPHHRYNHYYHSNDTHKFEPTPAYPAQPAQPGPVYVQPYSASPRPSVSTYSSGTPRRLTDKMLPPIPPQDSQQVLFEAAMRLRDSQISSYSAQWQHNAHLSPLPATYQSSPWI</sequence>
<feature type="transmembrane region" description="Helical" evidence="2">
    <location>
        <begin position="112"/>
        <end position="133"/>
    </location>
</feature>
<dbReference type="OrthoDB" id="5368516at2759"/>
<evidence type="ECO:0000256" key="1">
    <source>
        <dbReference type="SAM" id="MobiDB-lite"/>
    </source>
</evidence>
<dbReference type="HOGENOM" id="CLU_444229_0_0_1"/>
<dbReference type="EMBL" id="KK207748">
    <property type="protein sequence ID" value="EZF55596.1"/>
    <property type="molecule type" value="Genomic_DNA"/>
</dbReference>
<feature type="transmembrane region" description="Helical" evidence="2">
    <location>
        <begin position="73"/>
        <end position="92"/>
    </location>
</feature>
<dbReference type="AlphaFoldDB" id="A0A022WBW7"/>
<keyword evidence="2" id="KW-0472">Membrane</keyword>
<name>A0A022WBW7_TRIRU</name>
<reference evidence="3" key="1">
    <citation type="submission" date="2014-02" db="EMBL/GenBank/DDBJ databases">
        <title>The Genome Sequence of Trichophyton rubrum (morphotype fischeri) CBS 288.86.</title>
        <authorList>
            <consortium name="The Broad Institute Genomics Platform"/>
            <person name="Cuomo C.A."/>
            <person name="White T.C."/>
            <person name="Graser Y."/>
            <person name="Martinez-Rossi N."/>
            <person name="Heitman J."/>
            <person name="Young S.K."/>
            <person name="Zeng Q."/>
            <person name="Gargeya S."/>
            <person name="Abouelleil A."/>
            <person name="Alvarado L."/>
            <person name="Chapman S.B."/>
            <person name="Gainer-Dewar J."/>
            <person name="Goldberg J."/>
            <person name="Griggs A."/>
            <person name="Gujja S."/>
            <person name="Hansen M."/>
            <person name="Howarth C."/>
            <person name="Imamovic A."/>
            <person name="Larimer J."/>
            <person name="Martinez D."/>
            <person name="Murphy C."/>
            <person name="Pearson M.D."/>
            <person name="Persinoti G."/>
            <person name="Poon T."/>
            <person name="Priest M."/>
            <person name="Roberts A.D."/>
            <person name="Saif S."/>
            <person name="Shea T.D."/>
            <person name="Sykes S.N."/>
            <person name="Wortman J."/>
            <person name="Nusbaum C."/>
            <person name="Birren B."/>
        </authorList>
    </citation>
    <scope>NUCLEOTIDE SEQUENCE [LARGE SCALE GENOMIC DNA]</scope>
    <source>
        <strain evidence="3">CBS 288.86</strain>
    </source>
</reference>
<organism evidence="3">
    <name type="scientific">Trichophyton rubrum CBS 288.86</name>
    <dbReference type="NCBI Taxonomy" id="1215330"/>
    <lineage>
        <taxon>Eukaryota</taxon>
        <taxon>Fungi</taxon>
        <taxon>Dikarya</taxon>
        <taxon>Ascomycota</taxon>
        <taxon>Pezizomycotina</taxon>
        <taxon>Eurotiomycetes</taxon>
        <taxon>Eurotiomycetidae</taxon>
        <taxon>Onygenales</taxon>
        <taxon>Arthrodermataceae</taxon>
        <taxon>Trichophyton</taxon>
    </lineage>
</organism>
<evidence type="ECO:0000313" key="3">
    <source>
        <dbReference type="EMBL" id="EZF55596.1"/>
    </source>
</evidence>
<feature type="compositionally biased region" description="Pro residues" evidence="1">
    <location>
        <begin position="524"/>
        <end position="533"/>
    </location>
</feature>
<feature type="compositionally biased region" description="Polar residues" evidence="1">
    <location>
        <begin position="545"/>
        <end position="556"/>
    </location>
</feature>